<evidence type="ECO:0000313" key="1">
    <source>
        <dbReference type="EMBL" id="CAA9552550.1"/>
    </source>
</evidence>
<sequence length="38" mass="4367">MINARAETVTENSSFWAAFKYQRSLVLADGFYEWPVAP</sequence>
<proteinExistence type="predicted"/>
<dbReference type="EMBL" id="CADCWO010000002">
    <property type="protein sequence ID" value="CAA9552550.1"/>
    <property type="molecule type" value="Genomic_DNA"/>
</dbReference>
<dbReference type="InterPro" id="IPR036590">
    <property type="entry name" value="SRAP-like"/>
</dbReference>
<name>A0A6J4UNN8_9CYAN</name>
<reference evidence="1" key="1">
    <citation type="submission" date="2020-02" db="EMBL/GenBank/DDBJ databases">
        <authorList>
            <person name="Meier V. D."/>
        </authorList>
    </citation>
    <scope>NUCLEOTIDE SEQUENCE</scope>
    <source>
        <strain evidence="1">AVDCRST_MAG81</strain>
    </source>
</reference>
<dbReference type="GO" id="GO:0003697">
    <property type="term" value="F:single-stranded DNA binding"/>
    <property type="evidence" value="ECO:0007669"/>
    <property type="project" value="InterPro"/>
</dbReference>
<dbReference type="Gene3D" id="3.90.1680.10">
    <property type="entry name" value="SOS response associated peptidase-like"/>
    <property type="match status" value="1"/>
</dbReference>
<dbReference type="InterPro" id="IPR003738">
    <property type="entry name" value="SRAP"/>
</dbReference>
<dbReference type="GO" id="GO:0106300">
    <property type="term" value="P:protein-DNA covalent cross-linking repair"/>
    <property type="evidence" value="ECO:0007669"/>
    <property type="project" value="InterPro"/>
</dbReference>
<evidence type="ECO:0008006" key="2">
    <source>
        <dbReference type="Google" id="ProtNLM"/>
    </source>
</evidence>
<accession>A0A6J4UNN8</accession>
<protein>
    <recommendedName>
        <fullName evidence="2">Abasic site processing protein</fullName>
    </recommendedName>
</protein>
<gene>
    <name evidence="1" type="ORF">AVDCRST_MAG81-264</name>
</gene>
<dbReference type="AlphaFoldDB" id="A0A6J4UNN8"/>
<organism evidence="1">
    <name type="scientific">uncultured Synechococcales cyanobacterium</name>
    <dbReference type="NCBI Taxonomy" id="1936017"/>
    <lineage>
        <taxon>Bacteria</taxon>
        <taxon>Bacillati</taxon>
        <taxon>Cyanobacteriota</taxon>
        <taxon>Cyanophyceae</taxon>
        <taxon>Synechococcales</taxon>
        <taxon>environmental samples</taxon>
    </lineage>
</organism>
<dbReference type="SUPFAM" id="SSF143081">
    <property type="entry name" value="BB1717-like"/>
    <property type="match status" value="1"/>
</dbReference>
<dbReference type="Pfam" id="PF02586">
    <property type="entry name" value="SRAP"/>
    <property type="match status" value="1"/>
</dbReference>